<reference evidence="2" key="1">
    <citation type="submission" date="2020-05" db="EMBL/GenBank/DDBJ databases">
        <authorList>
            <person name="Chiriac C."/>
            <person name="Salcher M."/>
            <person name="Ghai R."/>
            <person name="Kavagutti S V."/>
        </authorList>
    </citation>
    <scope>NUCLEOTIDE SEQUENCE</scope>
</reference>
<accession>A0A6J6WR66</accession>
<protein>
    <submittedName>
        <fullName evidence="2">Unannotated protein</fullName>
    </submittedName>
</protein>
<keyword evidence="1" id="KW-0472">Membrane</keyword>
<name>A0A6J6WR66_9ZZZZ</name>
<sequence length="151" mass="16772">MGSPSKARCPFGVVVQRLQKIISFIAIVCATALMWSDTAIKWWTNIVNFFLRVNHDATTSVMNNRPSGDADLHAVMWGACAVLVVIAWTMHRKRLVALALLATWTIFVEIAQPWFTDLRARQASDLIGNVVGIGIVVVALQLTHMRKSITK</sequence>
<feature type="transmembrane region" description="Helical" evidence="1">
    <location>
        <begin position="70"/>
        <end position="88"/>
    </location>
</feature>
<organism evidence="2">
    <name type="scientific">freshwater metagenome</name>
    <dbReference type="NCBI Taxonomy" id="449393"/>
    <lineage>
        <taxon>unclassified sequences</taxon>
        <taxon>metagenomes</taxon>
        <taxon>ecological metagenomes</taxon>
    </lineage>
</organism>
<feature type="transmembrane region" description="Helical" evidence="1">
    <location>
        <begin position="126"/>
        <end position="143"/>
    </location>
</feature>
<evidence type="ECO:0000313" key="2">
    <source>
        <dbReference type="EMBL" id="CAB4785653.1"/>
    </source>
</evidence>
<proteinExistence type="predicted"/>
<dbReference type="EMBL" id="CAFAAG010000007">
    <property type="protein sequence ID" value="CAB4785653.1"/>
    <property type="molecule type" value="Genomic_DNA"/>
</dbReference>
<dbReference type="AlphaFoldDB" id="A0A6J6WR66"/>
<gene>
    <name evidence="2" type="ORF">UFOPK2975_00194</name>
</gene>
<evidence type="ECO:0000256" key="1">
    <source>
        <dbReference type="SAM" id="Phobius"/>
    </source>
</evidence>
<feature type="transmembrane region" description="Helical" evidence="1">
    <location>
        <begin position="21"/>
        <end position="43"/>
    </location>
</feature>
<keyword evidence="1" id="KW-1133">Transmembrane helix</keyword>
<keyword evidence="1" id="KW-0812">Transmembrane</keyword>
<feature type="transmembrane region" description="Helical" evidence="1">
    <location>
        <begin position="95"/>
        <end position="114"/>
    </location>
</feature>